<dbReference type="Pfam" id="PF12900">
    <property type="entry name" value="Pyridox_ox_2"/>
    <property type="match status" value="1"/>
</dbReference>
<name>A0A419S4B8_9SPHI</name>
<dbReference type="Gene3D" id="2.30.110.10">
    <property type="entry name" value="Electron Transport, Fmn-binding Protein, Chain A"/>
    <property type="match status" value="1"/>
</dbReference>
<organism evidence="1 2">
    <name type="scientific">Pelobium manganitolerans</name>
    <dbReference type="NCBI Taxonomy" id="1842495"/>
    <lineage>
        <taxon>Bacteria</taxon>
        <taxon>Pseudomonadati</taxon>
        <taxon>Bacteroidota</taxon>
        <taxon>Sphingobacteriia</taxon>
        <taxon>Sphingobacteriales</taxon>
        <taxon>Sphingobacteriaceae</taxon>
        <taxon>Pelobium</taxon>
    </lineage>
</organism>
<gene>
    <name evidence="1" type="ORF">BCY91_08575</name>
</gene>
<dbReference type="InterPro" id="IPR024747">
    <property type="entry name" value="Pyridox_Oxase-rel"/>
</dbReference>
<comment type="caution">
    <text evidence="1">The sequence shown here is derived from an EMBL/GenBank/DDBJ whole genome shotgun (WGS) entry which is preliminary data.</text>
</comment>
<sequence>METLQARECIALLNENYIGHLAFIADEKPYTVPITYYFDQKDSIIAYAGEGFKIEAMRKNSRVALQVEQIEDVKNWRSVMVQGHFKEAFGSEAKFLLQEFANGVKNVISQHHHQHVRFISDFTSDVYTRGTTSVYRIKIKEMFGKKMVQVG</sequence>
<dbReference type="OrthoDB" id="9794935at2"/>
<reference evidence="1 2" key="1">
    <citation type="submission" date="2016-07" db="EMBL/GenBank/DDBJ databases">
        <title>Genome of Pelobium manganitolerans.</title>
        <authorList>
            <person name="Wu S."/>
            <person name="Wang G."/>
        </authorList>
    </citation>
    <scope>NUCLEOTIDE SEQUENCE [LARGE SCALE GENOMIC DNA]</scope>
    <source>
        <strain evidence="1 2">YS-25</strain>
    </source>
</reference>
<dbReference type="AlphaFoldDB" id="A0A419S4B8"/>
<dbReference type="EMBL" id="MBTA01000026">
    <property type="protein sequence ID" value="RKD14514.1"/>
    <property type="molecule type" value="Genomic_DNA"/>
</dbReference>
<dbReference type="RefSeq" id="WP_120182520.1">
    <property type="nucleotide sequence ID" value="NZ_MBTA01000026.1"/>
</dbReference>
<dbReference type="SUPFAM" id="SSF50475">
    <property type="entry name" value="FMN-binding split barrel"/>
    <property type="match status" value="1"/>
</dbReference>
<accession>A0A419S4B8</accession>
<proteinExistence type="predicted"/>
<protein>
    <submittedName>
        <fullName evidence="1">Flavin mononucleotide-binding protein</fullName>
    </submittedName>
</protein>
<evidence type="ECO:0000313" key="1">
    <source>
        <dbReference type="EMBL" id="RKD14514.1"/>
    </source>
</evidence>
<dbReference type="Proteomes" id="UP000283433">
    <property type="component" value="Unassembled WGS sequence"/>
</dbReference>
<dbReference type="InterPro" id="IPR012349">
    <property type="entry name" value="Split_barrel_FMN-bd"/>
</dbReference>
<keyword evidence="2" id="KW-1185">Reference proteome</keyword>
<evidence type="ECO:0000313" key="2">
    <source>
        <dbReference type="Proteomes" id="UP000283433"/>
    </source>
</evidence>